<sequence length="51" mass="6405">MEREIKRKIRYLERELEALKNPRPFIRDQLTRHASKHIEKEISHLRRVLRD</sequence>
<evidence type="ECO:0000313" key="1">
    <source>
        <dbReference type="EMBL" id="MBD1371939.1"/>
    </source>
</evidence>
<dbReference type="RefSeq" id="WP_191141775.1">
    <property type="nucleotide sequence ID" value="NZ_JACXAH010000007.1"/>
</dbReference>
<dbReference type="EMBL" id="JACXAH010000007">
    <property type="protein sequence ID" value="MBD1371939.1"/>
    <property type="molecule type" value="Genomic_DNA"/>
</dbReference>
<accession>A0A926RU46</accession>
<name>A0A926RU46_9BACL</name>
<gene>
    <name evidence="1" type="ORF">IC620_06140</name>
</gene>
<keyword evidence="2" id="KW-1185">Reference proteome</keyword>
<dbReference type="AlphaFoldDB" id="A0A926RU46"/>
<evidence type="ECO:0000313" key="2">
    <source>
        <dbReference type="Proteomes" id="UP000661691"/>
    </source>
</evidence>
<dbReference type="Proteomes" id="UP000661691">
    <property type="component" value="Unassembled WGS sequence"/>
</dbReference>
<reference evidence="1" key="1">
    <citation type="submission" date="2020-09" db="EMBL/GenBank/DDBJ databases">
        <title>A novel bacterium of genus Hazenella, isolated from South China Sea.</title>
        <authorList>
            <person name="Huang H."/>
            <person name="Mo K."/>
            <person name="Hu Y."/>
        </authorList>
    </citation>
    <scope>NUCLEOTIDE SEQUENCE</scope>
    <source>
        <strain evidence="1">IB182357</strain>
    </source>
</reference>
<proteinExistence type="predicted"/>
<protein>
    <submittedName>
        <fullName evidence="1">Uncharacterized protein</fullName>
    </submittedName>
</protein>
<comment type="caution">
    <text evidence="1">The sequence shown here is derived from an EMBL/GenBank/DDBJ whole genome shotgun (WGS) entry which is preliminary data.</text>
</comment>
<organism evidence="1 2">
    <name type="scientific">Polycladospora coralii</name>
    <dbReference type="NCBI Taxonomy" id="2771432"/>
    <lineage>
        <taxon>Bacteria</taxon>
        <taxon>Bacillati</taxon>
        <taxon>Bacillota</taxon>
        <taxon>Bacilli</taxon>
        <taxon>Bacillales</taxon>
        <taxon>Thermoactinomycetaceae</taxon>
        <taxon>Polycladospora</taxon>
    </lineage>
</organism>